<accession>A0A1I4B8S0</accession>
<keyword evidence="3" id="KW-1185">Reference proteome</keyword>
<dbReference type="STRING" id="45496.SAMN04488079_1186"/>
<dbReference type="InterPro" id="IPR036777">
    <property type="entry name" value="Channel_Tsx-like_sf"/>
</dbReference>
<dbReference type="EMBL" id="FOSH01000018">
    <property type="protein sequence ID" value="SFK65205.1"/>
    <property type="molecule type" value="Genomic_DNA"/>
</dbReference>
<feature type="chain" id="PRO_5011515726" evidence="1">
    <location>
        <begin position="22"/>
        <end position="245"/>
    </location>
</feature>
<sequence length="245" mass="27727">MTTLRSLLLVATSLFTLPAIAEPPSWRSTNIQFLHGNQYELGPKTRESITIEHASSWRYGENYFFSNIFNRRDVGTEFYAEFYPRMNWTAVTGKPSPISLLDDFSVVAGINIGNLPRHDPFKAYLLGAGVKFHAPGMGFLRLDVMAFKSENASTTGIQISPIWGMKFNLGKHRFWFKGFIEWQSADATGKKASLSAQPQLLLDIGHYWQHDHQLYAGIEYAYSHNKFGTNGVIEQVPQAMLLIPF</sequence>
<dbReference type="OrthoDB" id="104801at2"/>
<protein>
    <submittedName>
        <fullName evidence="2">Nucleoside-specific outer membrane channel protein Tsx</fullName>
    </submittedName>
</protein>
<gene>
    <name evidence="2" type="ORF">SAMN04488079_1186</name>
</gene>
<dbReference type="GO" id="GO:0009279">
    <property type="term" value="C:cell outer membrane"/>
    <property type="evidence" value="ECO:0007669"/>
    <property type="project" value="InterPro"/>
</dbReference>
<evidence type="ECO:0000256" key="1">
    <source>
        <dbReference type="SAM" id="SignalP"/>
    </source>
</evidence>
<dbReference type="AlphaFoldDB" id="A0A1I4B8S0"/>
<reference evidence="3" key="1">
    <citation type="submission" date="2016-10" db="EMBL/GenBank/DDBJ databases">
        <authorList>
            <person name="Varghese N."/>
            <person name="Submissions S."/>
        </authorList>
    </citation>
    <scope>NUCLEOTIDE SEQUENCE [LARGE SCALE GENOMIC DNA]</scope>
    <source>
        <strain evidence="3">DSM 11578</strain>
    </source>
</reference>
<keyword evidence="1" id="KW-0732">Signal</keyword>
<dbReference type="SUPFAM" id="SSF111364">
    <property type="entry name" value="Tsx-like channel"/>
    <property type="match status" value="1"/>
</dbReference>
<dbReference type="Gene3D" id="2.40.230.20">
    <property type="entry name" value="Nucleoside-specific channel-forming protein, Tsx-like"/>
    <property type="match status" value="1"/>
</dbReference>
<organism evidence="2 3">
    <name type="scientific">Methylophaga sulfidovorans</name>
    <dbReference type="NCBI Taxonomy" id="45496"/>
    <lineage>
        <taxon>Bacteria</taxon>
        <taxon>Pseudomonadati</taxon>
        <taxon>Pseudomonadota</taxon>
        <taxon>Gammaproteobacteria</taxon>
        <taxon>Thiotrichales</taxon>
        <taxon>Piscirickettsiaceae</taxon>
        <taxon>Methylophaga</taxon>
    </lineage>
</organism>
<dbReference type="Proteomes" id="UP000198924">
    <property type="component" value="Unassembled WGS sequence"/>
</dbReference>
<name>A0A1I4B8S0_9GAMM</name>
<evidence type="ECO:0000313" key="2">
    <source>
        <dbReference type="EMBL" id="SFK65205.1"/>
    </source>
</evidence>
<feature type="signal peptide" evidence="1">
    <location>
        <begin position="1"/>
        <end position="21"/>
    </location>
</feature>
<dbReference type="RefSeq" id="WP_091715449.1">
    <property type="nucleotide sequence ID" value="NZ_FOSH01000018.1"/>
</dbReference>
<evidence type="ECO:0000313" key="3">
    <source>
        <dbReference type="Proteomes" id="UP000198924"/>
    </source>
</evidence>
<proteinExistence type="predicted"/>